<sequence>MQRMQRITGRFLTRTPNEADVESMLKDFNDSKTMLEKLEASAKQWRDAWTNILNHQLTSVELLYTIFKPLGGEGSNSTHVHAETPSAVLERVHALHEAFSELKTDMMEEVKDIDRKLVIPAKLARDALKPMEKAIKKREDAKVDYERYKSRCEALQAKKTRSERENSALAKHEVDLERSTHAYQLADENLRERLPRLNAATFSILPHLLANQIVLQNNLIGNLYTVLHQYSHEQGYPDPPPEPEEVIPLWDSNFTPLRQEMETSLGLLKTGKAVHMPMRLPDKGDTLTGLGIRNKVMPGRRASSNDSVPTITGGGRPARPSQTLSSTSESGPPISLSSKPSYSSLSASKPKIGGSPHLSAGQDMYGRRASSTSQASSYSNGTNGDSYFNKTPASNGSTPSGYPSSPNPAAGKKKPPPPPPKKIGSFQSEYVTAMYDFDSLTPGDLNFREGDRIRVVKKTESSQDCMNEKTTEQTSSALRPPFSSRPIPPPSTAANSSNPTARELVHQNGHIDPNQGHALASGQPVLDSVTTIPLTPEDSLPTISGRNNEAYLANDDPRQFLKQDLDLSRLNRIHGHLWMAGRPMRARPLHRYRMLGMEVLGTQQMDLHLLKYSNKLLVKPLSEWMLSYDFWREHICQPGDADFNNNVKREEGWLWKSAAGFLVSYVWLITTPLDLKIAHECTLLPSFITWHWWKDFVRDFMHHVDINTLHQVNKRYQFGDLRLGRINSTYRIRYAHTHFVRGYLYGYNRYVIFFQRNFSWILIVFVFFSLVLSAMQVGSGLKELEDNYAFLRASYVFVVFSMISVVAVLAFVTIVFIGIFLFNMVKAIAHAASEPKKRTKAAEQKQEAGKNV</sequence>
<dbReference type="CDD" id="cd07599">
    <property type="entry name" value="BAR_Rvs167p"/>
    <property type="match status" value="1"/>
</dbReference>
<dbReference type="AlphaFoldDB" id="A0A8H7B7F3"/>
<dbReference type="GO" id="GO:0097320">
    <property type="term" value="P:plasma membrane tubulation"/>
    <property type="evidence" value="ECO:0007669"/>
    <property type="project" value="TreeGrafter"/>
</dbReference>
<keyword evidence="3" id="KW-0812">Transmembrane</keyword>
<name>A0A8H7B7F3_9PLEO</name>
<dbReference type="InterPro" id="IPR027267">
    <property type="entry name" value="AH/BAR_dom_sf"/>
</dbReference>
<accession>A0A8H7B7F3</accession>
<gene>
    <name evidence="5" type="ORF">GT037_004724</name>
</gene>
<dbReference type="GO" id="GO:0043332">
    <property type="term" value="C:mating projection tip"/>
    <property type="evidence" value="ECO:0007669"/>
    <property type="project" value="TreeGrafter"/>
</dbReference>
<dbReference type="Proteomes" id="UP000596902">
    <property type="component" value="Unassembled WGS sequence"/>
</dbReference>
<dbReference type="SUPFAM" id="SSF50044">
    <property type="entry name" value="SH3-domain"/>
    <property type="match status" value="1"/>
</dbReference>
<dbReference type="GO" id="GO:0051666">
    <property type="term" value="P:actin cortical patch localization"/>
    <property type="evidence" value="ECO:0007669"/>
    <property type="project" value="InterPro"/>
</dbReference>
<dbReference type="PANTHER" id="PTHR47174:SF2">
    <property type="entry name" value="SH3 DOMAIN SIGNALLING PROTEIN (AFU_ORTHOLOGUE AFUA_5G07670)"/>
    <property type="match status" value="1"/>
</dbReference>
<dbReference type="PROSITE" id="PS51021">
    <property type="entry name" value="BAR"/>
    <property type="match status" value="1"/>
</dbReference>
<keyword evidence="3" id="KW-1133">Transmembrane helix</keyword>
<feature type="region of interest" description="Disordered" evidence="2">
    <location>
        <begin position="529"/>
        <end position="548"/>
    </location>
</feature>
<dbReference type="Pfam" id="PF03114">
    <property type="entry name" value="BAR"/>
    <property type="match status" value="1"/>
</dbReference>
<evidence type="ECO:0000256" key="3">
    <source>
        <dbReference type="SAM" id="Phobius"/>
    </source>
</evidence>
<protein>
    <submittedName>
        <fullName evidence="5">Sh3 domain signaling protein</fullName>
    </submittedName>
</protein>
<proteinExistence type="predicted"/>
<dbReference type="GO" id="GO:1990528">
    <property type="term" value="C:Rvs161p-Rvs167p complex"/>
    <property type="evidence" value="ECO:0007669"/>
    <property type="project" value="TreeGrafter"/>
</dbReference>
<feature type="compositionally biased region" description="Low complexity" evidence="2">
    <location>
        <begin position="332"/>
        <end position="352"/>
    </location>
</feature>
<organism evidence="5 6">
    <name type="scientific">Alternaria burnsii</name>
    <dbReference type="NCBI Taxonomy" id="1187904"/>
    <lineage>
        <taxon>Eukaryota</taxon>
        <taxon>Fungi</taxon>
        <taxon>Dikarya</taxon>
        <taxon>Ascomycota</taxon>
        <taxon>Pezizomycotina</taxon>
        <taxon>Dothideomycetes</taxon>
        <taxon>Pleosporomycetidae</taxon>
        <taxon>Pleosporales</taxon>
        <taxon>Pleosporineae</taxon>
        <taxon>Pleosporaceae</taxon>
        <taxon>Alternaria</taxon>
        <taxon>Alternaria sect. Alternaria</taxon>
    </lineage>
</organism>
<feature type="compositionally biased region" description="Polar residues" evidence="2">
    <location>
        <begin position="320"/>
        <end position="330"/>
    </location>
</feature>
<dbReference type="Gene3D" id="2.30.30.40">
    <property type="entry name" value="SH3 Domains"/>
    <property type="match status" value="1"/>
</dbReference>
<evidence type="ECO:0000313" key="6">
    <source>
        <dbReference type="Proteomes" id="UP000596902"/>
    </source>
</evidence>
<keyword evidence="3" id="KW-0472">Membrane</keyword>
<feature type="domain" description="BAR" evidence="4">
    <location>
        <begin position="6"/>
        <end position="240"/>
    </location>
</feature>
<dbReference type="GO" id="GO:0031097">
    <property type="term" value="C:medial cortex"/>
    <property type="evidence" value="ECO:0007669"/>
    <property type="project" value="TreeGrafter"/>
</dbReference>
<dbReference type="GO" id="GO:0030479">
    <property type="term" value="C:actin cortical patch"/>
    <property type="evidence" value="ECO:0007669"/>
    <property type="project" value="TreeGrafter"/>
</dbReference>
<feature type="coiled-coil region" evidence="1">
    <location>
        <begin position="131"/>
        <end position="165"/>
    </location>
</feature>
<dbReference type="InterPro" id="IPR004148">
    <property type="entry name" value="BAR_dom"/>
</dbReference>
<dbReference type="InterPro" id="IPR046982">
    <property type="entry name" value="BIN3/RVS161-like"/>
</dbReference>
<feature type="region of interest" description="Disordered" evidence="2">
    <location>
        <begin position="458"/>
        <end position="500"/>
    </location>
</feature>
<feature type="transmembrane region" description="Helical" evidence="3">
    <location>
        <begin position="758"/>
        <end position="775"/>
    </location>
</feature>
<evidence type="ECO:0000256" key="1">
    <source>
        <dbReference type="SAM" id="Coils"/>
    </source>
</evidence>
<feature type="compositionally biased region" description="Low complexity" evidence="2">
    <location>
        <begin position="370"/>
        <end position="379"/>
    </location>
</feature>
<dbReference type="GO" id="GO:0008289">
    <property type="term" value="F:lipid binding"/>
    <property type="evidence" value="ECO:0007669"/>
    <property type="project" value="TreeGrafter"/>
</dbReference>
<dbReference type="Pfam" id="PF20246">
    <property type="entry name" value="DUF6601"/>
    <property type="match status" value="1"/>
</dbReference>
<dbReference type="EMBL" id="JAAABM010000005">
    <property type="protein sequence ID" value="KAF7677865.1"/>
    <property type="molecule type" value="Genomic_DNA"/>
</dbReference>
<reference evidence="5" key="2">
    <citation type="submission" date="2020-08" db="EMBL/GenBank/DDBJ databases">
        <title>Draft Genome Sequence of Cumin Blight Pathogen Alternaria burnsii.</title>
        <authorList>
            <person name="Feng Z."/>
        </authorList>
    </citation>
    <scope>NUCLEOTIDE SEQUENCE</scope>
    <source>
        <strain evidence="5">CBS107.38</strain>
    </source>
</reference>
<comment type="caution">
    <text evidence="5">The sequence shown here is derived from an EMBL/GenBank/DDBJ whole genome shotgun (WGS) entry which is preliminary data.</text>
</comment>
<feature type="region of interest" description="Disordered" evidence="2">
    <location>
        <begin position="279"/>
        <end position="425"/>
    </location>
</feature>
<dbReference type="InterPro" id="IPR036028">
    <property type="entry name" value="SH3-like_dom_sf"/>
</dbReference>
<reference evidence="5" key="1">
    <citation type="submission" date="2020-01" db="EMBL/GenBank/DDBJ databases">
        <authorList>
            <person name="Feng Z.H.Z."/>
        </authorList>
    </citation>
    <scope>NUCLEOTIDE SEQUENCE</scope>
    <source>
        <strain evidence="5">CBS107.38</strain>
    </source>
</reference>
<dbReference type="InterPro" id="IPR046536">
    <property type="entry name" value="DUF6601"/>
</dbReference>
<evidence type="ECO:0000256" key="2">
    <source>
        <dbReference type="SAM" id="MobiDB-lite"/>
    </source>
</evidence>
<keyword evidence="1" id="KW-0175">Coiled coil</keyword>
<feature type="transmembrane region" description="Helical" evidence="3">
    <location>
        <begin position="795"/>
        <end position="822"/>
    </location>
</feature>
<dbReference type="Gene3D" id="1.20.1270.60">
    <property type="entry name" value="Arfaptin homology (AH) domain/BAR domain"/>
    <property type="match status" value="1"/>
</dbReference>
<evidence type="ECO:0000259" key="4">
    <source>
        <dbReference type="PROSITE" id="PS51021"/>
    </source>
</evidence>
<dbReference type="GO" id="GO:0006897">
    <property type="term" value="P:endocytosis"/>
    <property type="evidence" value="ECO:0007669"/>
    <property type="project" value="InterPro"/>
</dbReference>
<keyword evidence="6" id="KW-1185">Reference proteome</keyword>
<evidence type="ECO:0000313" key="5">
    <source>
        <dbReference type="EMBL" id="KAF7677865.1"/>
    </source>
</evidence>
<dbReference type="SUPFAM" id="SSF103657">
    <property type="entry name" value="BAR/IMD domain-like"/>
    <property type="match status" value="1"/>
</dbReference>
<dbReference type="PANTHER" id="PTHR47174">
    <property type="entry name" value="BRIDGING INTEGRATOR 3"/>
    <property type="match status" value="1"/>
</dbReference>
<feature type="compositionally biased region" description="Polar residues" evidence="2">
    <location>
        <begin position="380"/>
        <end position="404"/>
    </location>
</feature>
<dbReference type="RefSeq" id="XP_038788043.1">
    <property type="nucleotide sequence ID" value="XM_038929771.1"/>
</dbReference>
<dbReference type="GeneID" id="62202949"/>
<feature type="compositionally biased region" description="Basic and acidic residues" evidence="2">
    <location>
        <begin position="458"/>
        <end position="471"/>
    </location>
</feature>